<gene>
    <name evidence="2" type="ORF">SAMN05421788_103207</name>
</gene>
<name>A0A1N7P5D8_9BACT</name>
<dbReference type="InterPro" id="IPR011990">
    <property type="entry name" value="TPR-like_helical_dom_sf"/>
</dbReference>
<dbReference type="Proteomes" id="UP000186917">
    <property type="component" value="Unassembled WGS sequence"/>
</dbReference>
<dbReference type="AlphaFoldDB" id="A0A1N7P5D8"/>
<dbReference type="InterPro" id="IPR041662">
    <property type="entry name" value="SusD-like_2"/>
</dbReference>
<reference evidence="3" key="1">
    <citation type="submission" date="2017-01" db="EMBL/GenBank/DDBJ databases">
        <authorList>
            <person name="Varghese N."/>
            <person name="Submissions S."/>
        </authorList>
    </citation>
    <scope>NUCLEOTIDE SEQUENCE [LARGE SCALE GENOMIC DNA]</scope>
    <source>
        <strain evidence="3">DSM 21054</strain>
    </source>
</reference>
<dbReference type="EMBL" id="FTOR01000003">
    <property type="protein sequence ID" value="SIT05750.1"/>
    <property type="molecule type" value="Genomic_DNA"/>
</dbReference>
<dbReference type="RefSeq" id="WP_076378941.1">
    <property type="nucleotide sequence ID" value="NZ_AP017422.1"/>
</dbReference>
<keyword evidence="3" id="KW-1185">Reference proteome</keyword>
<dbReference type="STRING" id="477680.SAMN05421788_103207"/>
<keyword evidence="1" id="KW-0732">Signal</keyword>
<dbReference type="SUPFAM" id="SSF48452">
    <property type="entry name" value="TPR-like"/>
    <property type="match status" value="1"/>
</dbReference>
<evidence type="ECO:0000313" key="3">
    <source>
        <dbReference type="Proteomes" id="UP000186917"/>
    </source>
</evidence>
<accession>A0A1N7P5D8</accession>
<dbReference type="PROSITE" id="PS51257">
    <property type="entry name" value="PROKAR_LIPOPROTEIN"/>
    <property type="match status" value="1"/>
</dbReference>
<protein>
    <submittedName>
        <fullName evidence="2">Starch-binding associating with outer membrane</fullName>
    </submittedName>
</protein>
<organism evidence="2 3">
    <name type="scientific">Filimonas lacunae</name>
    <dbReference type="NCBI Taxonomy" id="477680"/>
    <lineage>
        <taxon>Bacteria</taxon>
        <taxon>Pseudomonadati</taxon>
        <taxon>Bacteroidota</taxon>
        <taxon>Chitinophagia</taxon>
        <taxon>Chitinophagales</taxon>
        <taxon>Chitinophagaceae</taxon>
        <taxon>Filimonas</taxon>
    </lineage>
</organism>
<dbReference type="Gene3D" id="1.25.40.390">
    <property type="match status" value="1"/>
</dbReference>
<feature type="chain" id="PRO_5013337798" evidence="1">
    <location>
        <begin position="22"/>
        <end position="489"/>
    </location>
</feature>
<evidence type="ECO:0000256" key="1">
    <source>
        <dbReference type="SAM" id="SignalP"/>
    </source>
</evidence>
<proteinExistence type="predicted"/>
<dbReference type="Pfam" id="PF12771">
    <property type="entry name" value="SusD-like_2"/>
    <property type="match status" value="1"/>
</dbReference>
<evidence type="ECO:0000313" key="2">
    <source>
        <dbReference type="EMBL" id="SIT05750.1"/>
    </source>
</evidence>
<dbReference type="OrthoDB" id="9766256at2"/>
<sequence>MKPIFKYIPVAMMALLSGACTKDFTAINTDPNTSGTISSQYLLSTVLVRTAYQYQKDNFTGKPAEAARYITKIKNENDDLFSWSAVSWDGYYQYLSYNHELYNLAKSAGQKQYMAVSQVMRVFNFSYITDCYGDCPYSQALLSKDSSVAHPKYDKQEDIYPNLLNMLAATNDDLAAVTQELSSSYDVLYKGDLKKWRKFNNALRLRLLMRISSKDASAYTAMQTMLSNPDKYPLFESNDDNAEIPFLGKTAGDSWQGGNLNYTSTEIDKYRPSKELVDQLLALNDPRLPIWAAQVTSTTDYTVDPNVYVGVPNAISSPYGYNGGDAHISKLAGILYSNANSLLPASLMTYAEQCFILAEAMQKGKVTMRGETAASMYYKGIKASLSFYGISTQAQNDYVGQEAVSYNGTLEQVITQKWLSLFLKSSEGWFDNRRTGLPVLKPGPLAAITSIPSRYLYPLTEQSVNLDQYKAGVAQQGEDLITTKMWYLK</sequence>
<feature type="signal peptide" evidence="1">
    <location>
        <begin position="1"/>
        <end position="21"/>
    </location>
</feature>